<keyword evidence="5" id="KW-0732">Signal</keyword>
<gene>
    <name evidence="7" type="ORF">NMOB1V02_LOCUS7650</name>
</gene>
<keyword evidence="2" id="KW-0964">Secreted</keyword>
<feature type="domain" description="Corticotropin-releasing factor" evidence="6">
    <location>
        <begin position="130"/>
        <end position="173"/>
    </location>
</feature>
<evidence type="ECO:0000256" key="4">
    <source>
        <dbReference type="SAM" id="MobiDB-lite"/>
    </source>
</evidence>
<dbReference type="SMART" id="SM00039">
    <property type="entry name" value="CRF"/>
    <property type="match status" value="1"/>
</dbReference>
<dbReference type="EMBL" id="CAJPEX010001882">
    <property type="protein sequence ID" value="CAG0920138.1"/>
    <property type="molecule type" value="Genomic_DNA"/>
</dbReference>
<dbReference type="Proteomes" id="UP000678499">
    <property type="component" value="Unassembled WGS sequence"/>
</dbReference>
<dbReference type="GO" id="GO:0005576">
    <property type="term" value="C:extracellular region"/>
    <property type="evidence" value="ECO:0007669"/>
    <property type="project" value="UniProtKB-SubCell"/>
</dbReference>
<keyword evidence="8" id="KW-1185">Reference proteome</keyword>
<reference evidence="7" key="1">
    <citation type="submission" date="2020-11" db="EMBL/GenBank/DDBJ databases">
        <authorList>
            <person name="Tran Van P."/>
        </authorList>
    </citation>
    <scope>NUCLEOTIDE SEQUENCE</scope>
</reference>
<feature type="region of interest" description="Disordered" evidence="4">
    <location>
        <begin position="85"/>
        <end position="132"/>
    </location>
</feature>
<sequence>MSQTKAGIWSQGLMWLLVAVLGMAASRANFGAAAAAAAAPPRDGGWPEARRAFLEYLGQGGDPWEIPEAPRIVLISELGAEGGGVGGTSGGIGGGGGVGQLPAGEDDESLLMNKPDDDLAQSKRKRESDAGPSLSVVNHLDVLRQKLLLEMARRRMQKSQSQIIANQNLLRQIGKRSVDEPQERRHL</sequence>
<feature type="compositionally biased region" description="Gly residues" evidence="4">
    <location>
        <begin position="85"/>
        <end position="99"/>
    </location>
</feature>
<dbReference type="OrthoDB" id="6418774at2759"/>
<evidence type="ECO:0000313" key="8">
    <source>
        <dbReference type="Proteomes" id="UP000678499"/>
    </source>
</evidence>
<evidence type="ECO:0000256" key="3">
    <source>
        <dbReference type="ARBA" id="ARBA00022702"/>
    </source>
</evidence>
<dbReference type="InterPro" id="IPR000187">
    <property type="entry name" value="CRF"/>
</dbReference>
<feature type="signal peptide" evidence="5">
    <location>
        <begin position="1"/>
        <end position="28"/>
    </location>
</feature>
<dbReference type="AlphaFoldDB" id="A0A7R9GGF4"/>
<accession>A0A7R9GGF4</accession>
<comment type="subcellular location">
    <subcellularLocation>
        <location evidence="1">Secreted</location>
    </subcellularLocation>
</comment>
<evidence type="ECO:0000256" key="5">
    <source>
        <dbReference type="SAM" id="SignalP"/>
    </source>
</evidence>
<dbReference type="EMBL" id="OA883919">
    <property type="protein sequence ID" value="CAD7279986.1"/>
    <property type="molecule type" value="Genomic_DNA"/>
</dbReference>
<evidence type="ECO:0000313" key="7">
    <source>
        <dbReference type="EMBL" id="CAD7279986.1"/>
    </source>
</evidence>
<name>A0A7R9GGF4_9CRUS</name>
<dbReference type="Pfam" id="PF00473">
    <property type="entry name" value="CRF"/>
    <property type="match status" value="1"/>
</dbReference>
<keyword evidence="3" id="KW-0372">Hormone</keyword>
<dbReference type="GO" id="GO:0005179">
    <property type="term" value="F:hormone activity"/>
    <property type="evidence" value="ECO:0007669"/>
    <property type="project" value="UniProtKB-KW"/>
</dbReference>
<proteinExistence type="predicted"/>
<evidence type="ECO:0000259" key="6">
    <source>
        <dbReference type="SMART" id="SM00039"/>
    </source>
</evidence>
<organism evidence="7">
    <name type="scientific">Notodromas monacha</name>
    <dbReference type="NCBI Taxonomy" id="399045"/>
    <lineage>
        <taxon>Eukaryota</taxon>
        <taxon>Metazoa</taxon>
        <taxon>Ecdysozoa</taxon>
        <taxon>Arthropoda</taxon>
        <taxon>Crustacea</taxon>
        <taxon>Oligostraca</taxon>
        <taxon>Ostracoda</taxon>
        <taxon>Podocopa</taxon>
        <taxon>Podocopida</taxon>
        <taxon>Cypridocopina</taxon>
        <taxon>Cypridoidea</taxon>
        <taxon>Cyprididae</taxon>
        <taxon>Notodromas</taxon>
    </lineage>
</organism>
<feature type="chain" id="PRO_5036403267" description="Corticotropin-releasing factor domain-containing protein" evidence="5">
    <location>
        <begin position="29"/>
        <end position="187"/>
    </location>
</feature>
<evidence type="ECO:0000256" key="1">
    <source>
        <dbReference type="ARBA" id="ARBA00004613"/>
    </source>
</evidence>
<protein>
    <recommendedName>
        <fullName evidence="6">Corticotropin-releasing factor domain-containing protein</fullName>
    </recommendedName>
</protein>
<evidence type="ECO:0000256" key="2">
    <source>
        <dbReference type="ARBA" id="ARBA00022525"/>
    </source>
</evidence>
<feature type="compositionally biased region" description="Basic and acidic residues" evidence="4">
    <location>
        <begin position="114"/>
        <end position="129"/>
    </location>
</feature>